<dbReference type="PANTHER" id="PTHR46007:SF8">
    <property type="entry name" value="C2H2-TYPE DOMAIN-CONTAINING PROTEIN"/>
    <property type="match status" value="1"/>
</dbReference>
<feature type="compositionally biased region" description="Acidic residues" evidence="1">
    <location>
        <begin position="267"/>
        <end position="292"/>
    </location>
</feature>
<accession>A0AAD3HN96</accession>
<dbReference type="GO" id="GO:0003713">
    <property type="term" value="F:transcription coactivator activity"/>
    <property type="evidence" value="ECO:0007669"/>
    <property type="project" value="TreeGrafter"/>
</dbReference>
<proteinExistence type="predicted"/>
<feature type="non-terminal residue" evidence="2">
    <location>
        <position position="1"/>
    </location>
</feature>
<evidence type="ECO:0000256" key="1">
    <source>
        <dbReference type="SAM" id="MobiDB-lite"/>
    </source>
</evidence>
<feature type="compositionally biased region" description="Low complexity" evidence="1">
    <location>
        <begin position="344"/>
        <end position="365"/>
    </location>
</feature>
<feature type="compositionally biased region" description="Acidic residues" evidence="1">
    <location>
        <begin position="243"/>
        <end position="258"/>
    </location>
</feature>
<organism evidence="2 3">
    <name type="scientific">Astrephomene gubernaculifera</name>
    <dbReference type="NCBI Taxonomy" id="47775"/>
    <lineage>
        <taxon>Eukaryota</taxon>
        <taxon>Viridiplantae</taxon>
        <taxon>Chlorophyta</taxon>
        <taxon>core chlorophytes</taxon>
        <taxon>Chlorophyceae</taxon>
        <taxon>CS clade</taxon>
        <taxon>Chlamydomonadales</taxon>
        <taxon>Astrephomenaceae</taxon>
        <taxon>Astrephomene</taxon>
    </lineage>
</organism>
<feature type="region of interest" description="Disordered" evidence="1">
    <location>
        <begin position="789"/>
        <end position="823"/>
    </location>
</feature>
<comment type="caution">
    <text evidence="2">The sequence shown here is derived from an EMBL/GenBank/DDBJ whole genome shotgun (WGS) entry which is preliminary data.</text>
</comment>
<dbReference type="GO" id="GO:0045944">
    <property type="term" value="P:positive regulation of transcription by RNA polymerase II"/>
    <property type="evidence" value="ECO:0007669"/>
    <property type="project" value="TreeGrafter"/>
</dbReference>
<feature type="compositionally biased region" description="Polar residues" evidence="1">
    <location>
        <begin position="165"/>
        <end position="182"/>
    </location>
</feature>
<dbReference type="GO" id="GO:0016592">
    <property type="term" value="C:mediator complex"/>
    <property type="evidence" value="ECO:0007669"/>
    <property type="project" value="TreeGrafter"/>
</dbReference>
<feature type="compositionally biased region" description="Low complexity" evidence="1">
    <location>
        <begin position="372"/>
        <end position="381"/>
    </location>
</feature>
<feature type="region of interest" description="Disordered" evidence="1">
    <location>
        <begin position="343"/>
        <end position="381"/>
    </location>
</feature>
<feature type="compositionally biased region" description="Basic and acidic residues" evidence="1">
    <location>
        <begin position="801"/>
        <end position="811"/>
    </location>
</feature>
<feature type="region of interest" description="Disordered" evidence="1">
    <location>
        <begin position="234"/>
        <end position="309"/>
    </location>
</feature>
<dbReference type="EMBL" id="BMAR01000019">
    <property type="protein sequence ID" value="GFR47689.1"/>
    <property type="molecule type" value="Genomic_DNA"/>
</dbReference>
<evidence type="ECO:0000313" key="3">
    <source>
        <dbReference type="Proteomes" id="UP001054857"/>
    </source>
</evidence>
<evidence type="ECO:0000313" key="2">
    <source>
        <dbReference type="EMBL" id="GFR47689.1"/>
    </source>
</evidence>
<dbReference type="AlphaFoldDB" id="A0AAD3HN96"/>
<feature type="region of interest" description="Disordered" evidence="1">
    <location>
        <begin position="570"/>
        <end position="622"/>
    </location>
</feature>
<dbReference type="PANTHER" id="PTHR46007">
    <property type="entry name" value="MEDIATOR OF RNA POLYMERASE II TRANSCRIPTION SUBUNIT 12"/>
    <property type="match status" value="1"/>
</dbReference>
<gene>
    <name evidence="2" type="ORF">Agub_g9437</name>
</gene>
<feature type="region of interest" description="Disordered" evidence="1">
    <location>
        <begin position="521"/>
        <end position="552"/>
    </location>
</feature>
<reference evidence="2 3" key="1">
    <citation type="journal article" date="2021" name="Sci. Rep.">
        <title>Genome sequencing of the multicellular alga Astrephomene provides insights into convergent evolution of germ-soma differentiation.</title>
        <authorList>
            <person name="Yamashita S."/>
            <person name="Yamamoto K."/>
            <person name="Matsuzaki R."/>
            <person name="Suzuki S."/>
            <person name="Yamaguchi H."/>
            <person name="Hirooka S."/>
            <person name="Minakuchi Y."/>
            <person name="Miyagishima S."/>
            <person name="Kawachi M."/>
            <person name="Toyoda A."/>
            <person name="Nozaki H."/>
        </authorList>
    </citation>
    <scope>NUCLEOTIDE SEQUENCE [LARGE SCALE GENOMIC DNA]</scope>
    <source>
        <strain evidence="2 3">NIES-4017</strain>
    </source>
</reference>
<sequence>MGVTELWKWGRRASVGASPHGRSCTCHAKRYVPAKKQRQPPAGGTFRAGGKMRKQHAAEHVADADELLQELNSGGVGWLQNEDEQDWGLDDVAVHARTRQQHEQQRLGCISVAAAPSADATGAPGGRRRGPSVADPMTHGSPLATGLARVLPSVVQGSPAPHASNAGSANSRLTGGSDSNNDGGVVEQGRQHAGLGGVGNGKVPAGEATAAARVEVDVSYARRNPEVVEALRRQGISVHVSQPDEEDNGDEEEEEEEDARAGRASLDEDEDEDDALGLDLESDLGFGSDEDDVKQPSSRAGGGGGNRGGGGSDWYGSLAAAGFNIRTNASGEVFLERTVRRKTSSQAATAAPAASAAGSAATTSTNPPPSQPAAVRRTTAKSATTAAAALVPPLAPLTGRPAVAAALRGLREPQQVLDFLDLSYPQWAANGYRLVDMRSGGTVPAPSPAEAAHCLRALALTARRTNIGGWRCLDLAAGRQVQGLAECLRATPPRLLPEHNTPQRSAAHFEAARRYWLAEQGPAEAGGSSGGDPRVGSSGGKGRGGGGDAASVGAKDATYDKLLAKYTALSQQSQEQQRQQGEQQQQQEGPNGAAAASQSAAATTQTTSSPKPSPSAAAAAADVTTQAPPSAARCRTAKIECLVAALWGLSSLGGSPYFTAETEALLAILVRCLQQQQQQQQQQQSAATSTAGAAAAARTAGVAAGSGRSSIRGGGLSGWQAGQVLWALGNSRHASPRLRDLEAILIRSGGLASMCPRDASRVLWGFASLGYRPERLLGTIMPDWGYGNSNSSSSGSGSGSDSRRGAGRGELEAWGIGVRAGRG</sequence>
<dbReference type="InterPro" id="IPR051647">
    <property type="entry name" value="Mediator_comp_sub12"/>
</dbReference>
<feature type="compositionally biased region" description="Gly residues" evidence="1">
    <location>
        <begin position="537"/>
        <end position="548"/>
    </location>
</feature>
<dbReference type="Proteomes" id="UP001054857">
    <property type="component" value="Unassembled WGS sequence"/>
</dbReference>
<protein>
    <submittedName>
        <fullName evidence="2">Uncharacterized protein</fullName>
    </submittedName>
</protein>
<keyword evidence="3" id="KW-1185">Reference proteome</keyword>
<name>A0AAD3HN96_9CHLO</name>
<feature type="region of interest" description="Disordered" evidence="1">
    <location>
        <begin position="117"/>
        <end position="201"/>
    </location>
</feature>
<feature type="compositionally biased region" description="Gly residues" evidence="1">
    <location>
        <begin position="300"/>
        <end position="309"/>
    </location>
</feature>